<evidence type="ECO:0000256" key="2">
    <source>
        <dbReference type="ARBA" id="ARBA00022679"/>
    </source>
</evidence>
<sequence>MFRYNYLNHDEVKRFETPYSENFMEVHLEDTSVNPTGNSSWKPIHCIMPSKYRLYADRIRNLTVYEDDVWVVTFPKAGTTWTQEMVWLIDRDLDYHTASTVNLNERSVFLEVCAFISNIEKPDTIGKVERLPRPRHIKSHLPLALLPKQLWTVKPKIIYTARNPKDVTTSFMHHYRHLQGFNGSQKDFLDGILADKIMYCPQIKHATEFWALSHRDHILILHYEDMKRNLPEVIQKVCHFFGKSYTKEQLRDLEKHLMFDTMKANNAANNVALVAEVQSGMGISTDFKFMRKGQIGAYKEELPEEFIVKLDEFIRYQLLGTEFKYRE</sequence>
<dbReference type="InterPro" id="IPR000863">
    <property type="entry name" value="Sulfotransferase_dom"/>
</dbReference>
<dbReference type="VEuPathDB" id="VectorBase:AAEL006344"/>
<organism evidence="4">
    <name type="scientific">Aedes aegypti</name>
    <name type="common">Yellowfever mosquito</name>
    <name type="synonym">Culex aegypti</name>
    <dbReference type="NCBI Taxonomy" id="7159"/>
    <lineage>
        <taxon>Eukaryota</taxon>
        <taxon>Metazoa</taxon>
        <taxon>Ecdysozoa</taxon>
        <taxon>Arthropoda</taxon>
        <taxon>Hexapoda</taxon>
        <taxon>Insecta</taxon>
        <taxon>Pterygota</taxon>
        <taxon>Neoptera</taxon>
        <taxon>Endopterygota</taxon>
        <taxon>Diptera</taxon>
        <taxon>Nematocera</taxon>
        <taxon>Culicoidea</taxon>
        <taxon>Culicidae</taxon>
        <taxon>Culicinae</taxon>
        <taxon>Aedini</taxon>
        <taxon>Aedes</taxon>
        <taxon>Stegomyia</taxon>
    </lineage>
</organism>
<dbReference type="EMBL" id="GDUN01000915">
    <property type="protein sequence ID" value="JAN95004.1"/>
    <property type="molecule type" value="mRNA"/>
</dbReference>
<dbReference type="Pfam" id="PF00685">
    <property type="entry name" value="Sulfotransfer_1"/>
    <property type="match status" value="1"/>
</dbReference>
<protein>
    <submittedName>
        <fullName evidence="4">Putative sulfotransferase sult</fullName>
    </submittedName>
</protein>
<evidence type="ECO:0000259" key="3">
    <source>
        <dbReference type="Pfam" id="PF00685"/>
    </source>
</evidence>
<dbReference type="Gene3D" id="3.40.50.300">
    <property type="entry name" value="P-loop containing nucleotide triphosphate hydrolases"/>
    <property type="match status" value="1"/>
</dbReference>
<evidence type="ECO:0000256" key="1">
    <source>
        <dbReference type="ARBA" id="ARBA00005771"/>
    </source>
</evidence>
<dbReference type="GO" id="GO:0008146">
    <property type="term" value="F:sulfotransferase activity"/>
    <property type="evidence" value="ECO:0007669"/>
    <property type="project" value="InterPro"/>
</dbReference>
<evidence type="ECO:0000313" key="4">
    <source>
        <dbReference type="EMBL" id="JAN95004.1"/>
    </source>
</evidence>
<accession>A0A0P6ITF9</accession>
<feature type="domain" description="Sulfotransferase" evidence="3">
    <location>
        <begin position="67"/>
        <end position="319"/>
    </location>
</feature>
<dbReference type="InterPro" id="IPR027417">
    <property type="entry name" value="P-loop_NTPase"/>
</dbReference>
<dbReference type="PANTHER" id="PTHR11783">
    <property type="entry name" value="SULFOTRANSFERASE SULT"/>
    <property type="match status" value="1"/>
</dbReference>
<keyword evidence="2 4" id="KW-0808">Transferase</keyword>
<dbReference type="AlphaFoldDB" id="A0A0P6ITF9"/>
<name>A0A0P6ITF9_AEDAE</name>
<comment type="similarity">
    <text evidence="1">Belongs to the sulfotransferase 1 family.</text>
</comment>
<dbReference type="SUPFAM" id="SSF52540">
    <property type="entry name" value="P-loop containing nucleoside triphosphate hydrolases"/>
    <property type="match status" value="1"/>
</dbReference>
<proteinExistence type="evidence at transcript level"/>
<reference evidence="4" key="1">
    <citation type="journal article" date="2016" name="PLoS ONE">
        <title>A Deep Insight into the Sialome of Male and Female Aedes aegypti Mosquitoes.</title>
        <authorList>
            <person name="Ribeiro J.M."/>
            <person name="Martin-Martin I."/>
            <person name="Arca B."/>
            <person name="Calvo E."/>
        </authorList>
    </citation>
    <scope>NUCLEOTIDE SEQUENCE</scope>
    <source>
        <strain evidence="4">Liverpool</strain>
        <tissue evidence="4">Salivary glands</tissue>
    </source>
</reference>